<dbReference type="RefSeq" id="WP_184770315.1">
    <property type="nucleotide sequence ID" value="NZ_JACHGI010000007.1"/>
</dbReference>
<dbReference type="EMBL" id="JACHGI010000007">
    <property type="protein sequence ID" value="MBB6467938.1"/>
    <property type="molecule type" value="Genomic_DNA"/>
</dbReference>
<organism evidence="1 2">
    <name type="scientific">Aminobacter carboxidus</name>
    <dbReference type="NCBI Taxonomy" id="376165"/>
    <lineage>
        <taxon>Bacteria</taxon>
        <taxon>Pseudomonadati</taxon>
        <taxon>Pseudomonadota</taxon>
        <taxon>Alphaproteobacteria</taxon>
        <taxon>Hyphomicrobiales</taxon>
        <taxon>Phyllobacteriaceae</taxon>
        <taxon>Aminobacter</taxon>
    </lineage>
</organism>
<protein>
    <submittedName>
        <fullName evidence="1">Uncharacterized protein</fullName>
    </submittedName>
</protein>
<dbReference type="Proteomes" id="UP000532373">
    <property type="component" value="Unassembled WGS sequence"/>
</dbReference>
<accession>A0A8E1WH78</accession>
<sequence>MGLGLQGKNLSVIAKIWLCHMPAGSNSRKITERAPFRPFDLMPQTHVAPAVLNIGYTRQLARRMPNRLCWAMQQG</sequence>
<dbReference type="AlphaFoldDB" id="A0A8E1WH78"/>
<evidence type="ECO:0000313" key="1">
    <source>
        <dbReference type="EMBL" id="MBB6467938.1"/>
    </source>
</evidence>
<reference evidence="1 2" key="1">
    <citation type="submission" date="2020-08" db="EMBL/GenBank/DDBJ databases">
        <title>Genomic Encyclopedia of Type Strains, Phase IV (KMG-IV): sequencing the most valuable type-strain genomes for metagenomic binning, comparative biology and taxonomic classification.</title>
        <authorList>
            <person name="Goeker M."/>
        </authorList>
    </citation>
    <scope>NUCLEOTIDE SEQUENCE [LARGE SCALE GENOMIC DNA]</scope>
    <source>
        <strain evidence="1 2">DSM 17454</strain>
    </source>
</reference>
<name>A0A8E1WH78_9HYPH</name>
<gene>
    <name evidence="1" type="ORF">HNQ96_003821</name>
</gene>
<proteinExistence type="predicted"/>
<comment type="caution">
    <text evidence="1">The sequence shown here is derived from an EMBL/GenBank/DDBJ whole genome shotgun (WGS) entry which is preliminary data.</text>
</comment>
<evidence type="ECO:0000313" key="2">
    <source>
        <dbReference type="Proteomes" id="UP000532373"/>
    </source>
</evidence>